<dbReference type="AlphaFoldDB" id="A0A3M3M4P2"/>
<accession>A0A3M3M4P2</accession>
<evidence type="ECO:0000313" key="2">
    <source>
        <dbReference type="EMBL" id="RMN42508.1"/>
    </source>
</evidence>
<evidence type="ECO:0000313" key="3">
    <source>
        <dbReference type="Proteomes" id="UP000281372"/>
    </source>
</evidence>
<comment type="caution">
    <text evidence="2">The sequence shown here is derived from an EMBL/GenBank/DDBJ whole genome shotgun (WGS) entry which is preliminary data.</text>
</comment>
<gene>
    <name evidence="2" type="ORF">ALQ64_100614</name>
</gene>
<evidence type="ECO:0000256" key="1">
    <source>
        <dbReference type="SAM" id="Phobius"/>
    </source>
</evidence>
<keyword evidence="1" id="KW-1133">Transmembrane helix</keyword>
<feature type="transmembrane region" description="Helical" evidence="1">
    <location>
        <begin position="42"/>
        <end position="62"/>
    </location>
</feature>
<dbReference type="EMBL" id="RBOW01000030">
    <property type="protein sequence ID" value="RMN42508.1"/>
    <property type="molecule type" value="Genomic_DNA"/>
</dbReference>
<proteinExistence type="predicted"/>
<keyword evidence="1" id="KW-0472">Membrane</keyword>
<sequence length="87" mass="9286">MCRACSRLEGARRNEMFLTKVYVGAYTRISCLLKDREAASGIEYALIAAMVAVAIVAFVPDISKNVATIFTKLQNALVTTSATPAAG</sequence>
<name>A0A3M3M4P2_PSECA</name>
<reference evidence="2 3" key="1">
    <citation type="submission" date="2018-08" db="EMBL/GenBank/DDBJ databases">
        <title>Recombination of ecologically and evolutionarily significant loci maintains genetic cohesion in the Pseudomonas syringae species complex.</title>
        <authorList>
            <person name="Dillon M."/>
            <person name="Thakur S."/>
            <person name="Almeida R.N.D."/>
            <person name="Weir B.S."/>
            <person name="Guttman D.S."/>
        </authorList>
    </citation>
    <scope>NUCLEOTIDE SEQUENCE [LARGE SCALE GENOMIC DNA]</scope>
    <source>
        <strain evidence="2 3">ICMP 2821</strain>
    </source>
</reference>
<keyword evidence="1" id="KW-0812">Transmembrane</keyword>
<dbReference type="Proteomes" id="UP000281372">
    <property type="component" value="Unassembled WGS sequence"/>
</dbReference>
<organism evidence="2 3">
    <name type="scientific">Pseudomonas cannabina</name>
    <dbReference type="NCBI Taxonomy" id="86840"/>
    <lineage>
        <taxon>Bacteria</taxon>
        <taxon>Pseudomonadati</taxon>
        <taxon>Pseudomonadota</taxon>
        <taxon>Gammaproteobacteria</taxon>
        <taxon>Pseudomonadales</taxon>
        <taxon>Pseudomonadaceae</taxon>
        <taxon>Pseudomonas</taxon>
    </lineage>
</organism>
<dbReference type="InterPro" id="IPR007047">
    <property type="entry name" value="Flp_Fap"/>
</dbReference>
<protein>
    <submittedName>
        <fullName evidence="2">Putative Pilin protein</fullName>
    </submittedName>
</protein>
<dbReference type="Pfam" id="PF04964">
    <property type="entry name" value="Flp_Fap"/>
    <property type="match status" value="1"/>
</dbReference>